<dbReference type="EMBL" id="JADBEL010000010">
    <property type="protein sequence ID" value="MBE1555014.1"/>
    <property type="molecule type" value="Genomic_DNA"/>
</dbReference>
<gene>
    <name evidence="1" type="ORF">H4683_002113</name>
</gene>
<keyword evidence="1" id="KW-0378">Hydrolase</keyword>
<dbReference type="GO" id="GO:0004527">
    <property type="term" value="F:exonuclease activity"/>
    <property type="evidence" value="ECO:0007669"/>
    <property type="project" value="UniProtKB-KW"/>
</dbReference>
<protein>
    <submittedName>
        <fullName evidence="1">DNA repair exonuclease SbcCD nuclease subunit</fullName>
    </submittedName>
</protein>
<accession>A0A927R6I5</accession>
<sequence>MIYVNELLVTEEKSRETAVQLVTEYLATKKLVLISGNNEILNEEEIRLLITEQPAVLKLTALHSNEVLRDFKEELHNYIVKIEEYVEDTRESENFTSAMNSFVQVAEALLEFEAVANYLRKKLINHQQIQAISTKALSQAEEGDSEYILDLIEYELLPILHQFIDETNEEM</sequence>
<proteinExistence type="predicted"/>
<evidence type="ECO:0000313" key="1">
    <source>
        <dbReference type="EMBL" id="MBE1555014.1"/>
    </source>
</evidence>
<comment type="caution">
    <text evidence="1">The sequence shown here is derived from an EMBL/GenBank/DDBJ whole genome shotgun (WGS) entry which is preliminary data.</text>
</comment>
<dbReference type="Proteomes" id="UP000658225">
    <property type="component" value="Unassembled WGS sequence"/>
</dbReference>
<keyword evidence="1" id="KW-0540">Nuclease</keyword>
<keyword evidence="2" id="KW-1185">Reference proteome</keyword>
<keyword evidence="1" id="KW-0269">Exonuclease</keyword>
<dbReference type="AlphaFoldDB" id="A0A927R6I5"/>
<dbReference type="RefSeq" id="WP_192598761.1">
    <property type="nucleotide sequence ID" value="NZ_JADBEL010000010.1"/>
</dbReference>
<name>A0A927R6I5_9BACL</name>
<reference evidence="1" key="1">
    <citation type="submission" date="2020-10" db="EMBL/GenBank/DDBJ databases">
        <title>Genomic Encyclopedia of Type Strains, Phase IV (KMG-IV): sequencing the most valuable type-strain genomes for metagenomic binning, comparative biology and taxonomic classification.</title>
        <authorList>
            <person name="Goeker M."/>
        </authorList>
    </citation>
    <scope>NUCLEOTIDE SEQUENCE</scope>
    <source>
        <strain evidence="1">DSM 13886</strain>
    </source>
</reference>
<evidence type="ECO:0000313" key="2">
    <source>
        <dbReference type="Proteomes" id="UP000658225"/>
    </source>
</evidence>
<organism evidence="1 2">
    <name type="scientific">Sporosarcina limicola</name>
    <dbReference type="NCBI Taxonomy" id="34101"/>
    <lineage>
        <taxon>Bacteria</taxon>
        <taxon>Bacillati</taxon>
        <taxon>Bacillota</taxon>
        <taxon>Bacilli</taxon>
        <taxon>Bacillales</taxon>
        <taxon>Caryophanaceae</taxon>
        <taxon>Sporosarcina</taxon>
    </lineage>
</organism>